<feature type="domain" description="NlpC/P60" evidence="5">
    <location>
        <begin position="38"/>
        <end position="165"/>
    </location>
</feature>
<evidence type="ECO:0000256" key="3">
    <source>
        <dbReference type="ARBA" id="ARBA00022801"/>
    </source>
</evidence>
<dbReference type="Pfam" id="PF00877">
    <property type="entry name" value="NLPC_P60"/>
    <property type="match status" value="1"/>
</dbReference>
<evidence type="ECO:0000256" key="4">
    <source>
        <dbReference type="ARBA" id="ARBA00022807"/>
    </source>
</evidence>
<evidence type="ECO:0000313" key="6">
    <source>
        <dbReference type="EMBL" id="REK84486.1"/>
    </source>
</evidence>
<keyword evidence="3" id="KW-0378">Hydrolase</keyword>
<dbReference type="GO" id="GO:0006508">
    <property type="term" value="P:proteolysis"/>
    <property type="evidence" value="ECO:0007669"/>
    <property type="project" value="UniProtKB-KW"/>
</dbReference>
<dbReference type="InterPro" id="IPR000064">
    <property type="entry name" value="NLP_P60_dom"/>
</dbReference>
<keyword evidence="7" id="KW-1185">Reference proteome</keyword>
<evidence type="ECO:0000259" key="5">
    <source>
        <dbReference type="PROSITE" id="PS51935"/>
    </source>
</evidence>
<protein>
    <submittedName>
        <fullName evidence="6">Peptidoglycan endopeptidase</fullName>
    </submittedName>
</protein>
<gene>
    <name evidence="6" type="ORF">DY245_43135</name>
</gene>
<comment type="similarity">
    <text evidence="1">Belongs to the peptidase C40 family.</text>
</comment>
<dbReference type="PANTHER" id="PTHR47359">
    <property type="entry name" value="PEPTIDOGLYCAN DL-ENDOPEPTIDASE CWLO"/>
    <property type="match status" value="1"/>
</dbReference>
<evidence type="ECO:0000313" key="7">
    <source>
        <dbReference type="Proteomes" id="UP000262477"/>
    </source>
</evidence>
<proteinExistence type="inferred from homology"/>
<dbReference type="Gene3D" id="3.90.1720.10">
    <property type="entry name" value="endopeptidase domain like (from Nostoc punctiforme)"/>
    <property type="match status" value="1"/>
</dbReference>
<dbReference type="GO" id="GO:0008234">
    <property type="term" value="F:cysteine-type peptidase activity"/>
    <property type="evidence" value="ECO:0007669"/>
    <property type="project" value="UniProtKB-KW"/>
</dbReference>
<keyword evidence="4" id="KW-0788">Thiol protease</keyword>
<dbReference type="InterPro" id="IPR051794">
    <property type="entry name" value="PG_Endopeptidase_C40"/>
</dbReference>
<evidence type="ECO:0000256" key="1">
    <source>
        <dbReference type="ARBA" id="ARBA00007074"/>
    </source>
</evidence>
<accession>A0A371PPP4</accession>
<organism evidence="6 7">
    <name type="scientific">Streptomyces inhibens</name>
    <dbReference type="NCBI Taxonomy" id="2293571"/>
    <lineage>
        <taxon>Bacteria</taxon>
        <taxon>Bacillati</taxon>
        <taxon>Actinomycetota</taxon>
        <taxon>Actinomycetes</taxon>
        <taxon>Kitasatosporales</taxon>
        <taxon>Streptomycetaceae</taxon>
        <taxon>Streptomyces</taxon>
    </lineage>
</organism>
<dbReference type="AlphaFoldDB" id="A0A371PPP4"/>
<comment type="caution">
    <text evidence="6">The sequence shown here is derived from an EMBL/GenBank/DDBJ whole genome shotgun (WGS) entry which is preliminary data.</text>
</comment>
<reference evidence="6 7" key="1">
    <citation type="submission" date="2018-08" db="EMBL/GenBank/DDBJ databases">
        <title>Streptomyces NEAU-D10 sp. nov., a novel Actinomycete isolated from soil.</title>
        <authorList>
            <person name="Jin L."/>
        </authorList>
    </citation>
    <scope>NUCLEOTIDE SEQUENCE [LARGE SCALE GENOMIC DNA]</scope>
    <source>
        <strain evidence="6 7">NEAU-D10</strain>
    </source>
</reference>
<dbReference type="SUPFAM" id="SSF54001">
    <property type="entry name" value="Cysteine proteinases"/>
    <property type="match status" value="1"/>
</dbReference>
<dbReference type="Proteomes" id="UP000262477">
    <property type="component" value="Unassembled WGS sequence"/>
</dbReference>
<keyword evidence="2" id="KW-0645">Protease</keyword>
<name>A0A371PPP4_STRIH</name>
<dbReference type="InterPro" id="IPR038765">
    <property type="entry name" value="Papain-like_cys_pep_sf"/>
</dbReference>
<dbReference type="PROSITE" id="PS51935">
    <property type="entry name" value="NLPC_P60"/>
    <property type="match status" value="1"/>
</dbReference>
<evidence type="ECO:0000256" key="2">
    <source>
        <dbReference type="ARBA" id="ARBA00022670"/>
    </source>
</evidence>
<dbReference type="PANTHER" id="PTHR47359:SF3">
    <property type="entry name" value="NLP_P60 DOMAIN-CONTAINING PROTEIN-RELATED"/>
    <property type="match status" value="1"/>
</dbReference>
<sequence>MYKAIYSYNHADWYVRKVLTQAKAYAASQPSAPDSNADVGSNAIVQAAYSQLGVPYVWGGGTINGKSGGGFDCSGLTSYAVYQGTGHKVKLPRTSQEQRHVGASVPRDEMQPGDLIVFNKDGWGHVGIYAGGNRMIDAPKPGKSVEVISLAGYWENYAWDIRRVGWASDEMGDLR</sequence>
<dbReference type="EMBL" id="QUAC01000484">
    <property type="protein sequence ID" value="REK84486.1"/>
    <property type="molecule type" value="Genomic_DNA"/>
</dbReference>